<evidence type="ECO:0000256" key="2">
    <source>
        <dbReference type="SAM" id="MobiDB-lite"/>
    </source>
</evidence>
<feature type="compositionally biased region" description="Basic residues" evidence="2">
    <location>
        <begin position="18"/>
        <end position="33"/>
    </location>
</feature>
<dbReference type="Proteomes" id="UP001345219">
    <property type="component" value="Chromosome 13"/>
</dbReference>
<dbReference type="FunFam" id="3.30.2300.10:FF:000001">
    <property type="entry name" value="THUMP domain-containing protein 1"/>
    <property type="match status" value="1"/>
</dbReference>
<feature type="compositionally biased region" description="Basic and acidic residues" evidence="2">
    <location>
        <begin position="158"/>
        <end position="201"/>
    </location>
</feature>
<reference evidence="4 5" key="1">
    <citation type="journal article" date="2023" name="Hortic Res">
        <title>Pangenome of water caltrop reveals structural variations and asymmetric subgenome divergence after allopolyploidization.</title>
        <authorList>
            <person name="Zhang X."/>
            <person name="Chen Y."/>
            <person name="Wang L."/>
            <person name="Yuan Y."/>
            <person name="Fang M."/>
            <person name="Shi L."/>
            <person name="Lu R."/>
            <person name="Comes H.P."/>
            <person name="Ma Y."/>
            <person name="Chen Y."/>
            <person name="Huang G."/>
            <person name="Zhou Y."/>
            <person name="Zheng Z."/>
            <person name="Qiu Y."/>
        </authorList>
    </citation>
    <scope>NUCLEOTIDE SEQUENCE [LARGE SCALE GENOMIC DNA]</scope>
    <source>
        <tissue evidence="4">Roots</tissue>
    </source>
</reference>
<name>A0AAN7L5K0_9MYRT</name>
<dbReference type="GO" id="GO:0006400">
    <property type="term" value="P:tRNA modification"/>
    <property type="evidence" value="ECO:0007669"/>
    <property type="project" value="InterPro"/>
</dbReference>
<sequence length="443" mass="49720">MADGGKSSAKNTAADSKGKKRKHYLPHNKPVKKKGYPLRPGVQGFFITCDGGRERQASREAINVIDYICDQLLLCLLIRYFVDQMDNHEHMRAFIQSLPQFYEELVHGIDAEEKSVELSAQPTNKKIKFTYSESSSGEEEDDDEDSSEEVVGGEEDDDTKRGAESKSKACPSEKDGDHQSLKTETVDPHKKDGVSSGEHAEGAVIGVNKIHKGSEDLARDDVEPPVKKRCLGKDPLKAEIAEQKEDESIDKLIETELEELSDKNKRRFLSLDTGCNGLVFVQMRKHGQELGPREIVEHLMTTAASTRKHMSRFLLRVLPIEVSCYASEEEISRAIKPLVAQYFPIETDNPQKFAVLYDARSNSGIDRMKIINSVAKSIPGPHKVYLSNPDKSIVVQIVKKFIPSVSNWDCFTFQCFPDSLIGVVEKYKELSKFNLRQLTSPKS</sequence>
<dbReference type="PANTHER" id="PTHR13452">
    <property type="entry name" value="THUMP DOMAIN CONTAINING PROTEIN 1-RELATED"/>
    <property type="match status" value="1"/>
</dbReference>
<dbReference type="InterPro" id="IPR040183">
    <property type="entry name" value="THUMPD1-like"/>
</dbReference>
<protein>
    <recommendedName>
        <fullName evidence="3">THUMP domain-containing protein</fullName>
    </recommendedName>
</protein>
<evidence type="ECO:0000259" key="3">
    <source>
        <dbReference type="PROSITE" id="PS51165"/>
    </source>
</evidence>
<feature type="region of interest" description="Disordered" evidence="2">
    <location>
        <begin position="1"/>
        <end position="33"/>
    </location>
</feature>
<feature type="compositionally biased region" description="Acidic residues" evidence="2">
    <location>
        <begin position="136"/>
        <end position="157"/>
    </location>
</feature>
<dbReference type="GO" id="GO:0003723">
    <property type="term" value="F:RNA binding"/>
    <property type="evidence" value="ECO:0007669"/>
    <property type="project" value="UniProtKB-UniRule"/>
</dbReference>
<dbReference type="SUPFAM" id="SSF143437">
    <property type="entry name" value="THUMP domain-like"/>
    <property type="match status" value="1"/>
</dbReference>
<evidence type="ECO:0000256" key="1">
    <source>
        <dbReference type="PROSITE-ProRule" id="PRU00529"/>
    </source>
</evidence>
<dbReference type="Gene3D" id="3.30.2300.10">
    <property type="entry name" value="THUMP superfamily"/>
    <property type="match status" value="1"/>
</dbReference>
<feature type="region of interest" description="Disordered" evidence="2">
    <location>
        <begin position="130"/>
        <end position="208"/>
    </location>
</feature>
<feature type="domain" description="THUMP" evidence="3">
    <location>
        <begin position="302"/>
        <end position="417"/>
    </location>
</feature>
<keyword evidence="1" id="KW-0694">RNA-binding</keyword>
<proteinExistence type="predicted"/>
<dbReference type="AlphaFoldDB" id="A0AAN7L5K0"/>
<dbReference type="CDD" id="cd11717">
    <property type="entry name" value="THUMP_THUMPD1_like"/>
    <property type="match status" value="1"/>
</dbReference>
<organism evidence="4 5">
    <name type="scientific">Trapa incisa</name>
    <dbReference type="NCBI Taxonomy" id="236973"/>
    <lineage>
        <taxon>Eukaryota</taxon>
        <taxon>Viridiplantae</taxon>
        <taxon>Streptophyta</taxon>
        <taxon>Embryophyta</taxon>
        <taxon>Tracheophyta</taxon>
        <taxon>Spermatophyta</taxon>
        <taxon>Magnoliopsida</taxon>
        <taxon>eudicotyledons</taxon>
        <taxon>Gunneridae</taxon>
        <taxon>Pentapetalae</taxon>
        <taxon>rosids</taxon>
        <taxon>malvids</taxon>
        <taxon>Myrtales</taxon>
        <taxon>Lythraceae</taxon>
        <taxon>Trapa</taxon>
    </lineage>
</organism>
<dbReference type="PROSITE" id="PS51165">
    <property type="entry name" value="THUMP"/>
    <property type="match status" value="1"/>
</dbReference>
<comment type="caution">
    <text evidence="4">The sequence shown here is derived from an EMBL/GenBank/DDBJ whole genome shotgun (WGS) entry which is preliminary data.</text>
</comment>
<keyword evidence="5" id="KW-1185">Reference proteome</keyword>
<dbReference type="Pfam" id="PF02926">
    <property type="entry name" value="THUMP"/>
    <property type="match status" value="1"/>
</dbReference>
<dbReference type="InterPro" id="IPR004114">
    <property type="entry name" value="THUMP_dom"/>
</dbReference>
<dbReference type="PANTHER" id="PTHR13452:SF10">
    <property type="entry name" value="THUMP DOMAIN-CONTAINING PROTEIN 1"/>
    <property type="match status" value="1"/>
</dbReference>
<evidence type="ECO:0000313" key="4">
    <source>
        <dbReference type="EMBL" id="KAK4779561.1"/>
    </source>
</evidence>
<evidence type="ECO:0000313" key="5">
    <source>
        <dbReference type="Proteomes" id="UP001345219"/>
    </source>
</evidence>
<accession>A0AAN7L5K0</accession>
<gene>
    <name evidence="4" type="ORF">SAY87_015667</name>
</gene>
<dbReference type="EMBL" id="JAXIOK010000001">
    <property type="protein sequence ID" value="KAK4779561.1"/>
    <property type="molecule type" value="Genomic_DNA"/>
</dbReference>